<dbReference type="PANTHER" id="PTHR30346">
    <property type="entry name" value="TRANSCRIPTIONAL DUAL REGULATOR HCAR-RELATED"/>
    <property type="match status" value="1"/>
</dbReference>
<gene>
    <name evidence="6" type="ORF">MTO99_14060</name>
</gene>
<evidence type="ECO:0000256" key="4">
    <source>
        <dbReference type="ARBA" id="ARBA00023163"/>
    </source>
</evidence>
<proteinExistence type="inferred from homology"/>
<keyword evidence="4" id="KW-0804">Transcription</keyword>
<dbReference type="Pfam" id="PF00126">
    <property type="entry name" value="HTH_1"/>
    <property type="match status" value="1"/>
</dbReference>
<comment type="similarity">
    <text evidence="1">Belongs to the LysR transcriptional regulatory family.</text>
</comment>
<evidence type="ECO:0000256" key="1">
    <source>
        <dbReference type="ARBA" id="ARBA00009437"/>
    </source>
</evidence>
<dbReference type="InterPro" id="IPR000847">
    <property type="entry name" value="LysR_HTH_N"/>
</dbReference>
<feature type="domain" description="HTH lysR-type" evidence="5">
    <location>
        <begin position="1"/>
        <end position="58"/>
    </location>
</feature>
<name>A0ABY4C3E9_9MICO</name>
<reference evidence="6 7" key="1">
    <citation type="submission" date="2022-03" db="EMBL/GenBank/DDBJ databases">
        <title>Mucilaginibacter sp. isolated from the gut of Protaetia brevitarsis seulensis larvae.</title>
        <authorList>
            <person name="Won M."/>
            <person name="Kim S.-J."/>
            <person name="Kwon S.-W."/>
        </authorList>
    </citation>
    <scope>NUCLEOTIDE SEQUENCE [LARGE SCALE GENOMIC DNA]</scope>
    <source>
        <strain evidence="6 7">CFWR-12</strain>
    </source>
</reference>
<organism evidence="6 7">
    <name type="scientific">Agromyces larvae</name>
    <dbReference type="NCBI Taxonomy" id="2929802"/>
    <lineage>
        <taxon>Bacteria</taxon>
        <taxon>Bacillati</taxon>
        <taxon>Actinomycetota</taxon>
        <taxon>Actinomycetes</taxon>
        <taxon>Micrococcales</taxon>
        <taxon>Microbacteriaceae</taxon>
        <taxon>Agromyces</taxon>
    </lineage>
</organism>
<sequence length="312" mass="33153">MELRELRYFAAVVEAGSLTAAAARLHMSQPPLSVAIAKLETELGVRLLVRSSRGVEPTSAGRYLLDASTRVLGEVDEIVATIRRSAGGASGTLTLAAVPVLMWHRIPSLVRAHAAVAPDIEIRLVDPPPWTALDLLAQRRVDLAAIMVADHGRFIARHRDAYDIVDWGDVPLVAALPPGSEASDRVALRDFDDQIVFLPQRTAAVPSLPELVDAAFLRHGIVPRDVRTVGTIQTIVPLIEAGVGRALLPDPDRASLGRFDLTVRPVHPDPGALRVLVLTGRGGSSDPAVRGLLDLIGAPGAPAASEPVADRV</sequence>
<protein>
    <submittedName>
        <fullName evidence="6">LysR family transcriptional regulator</fullName>
    </submittedName>
</protein>
<dbReference type="PROSITE" id="PS50931">
    <property type="entry name" value="HTH_LYSR"/>
    <property type="match status" value="1"/>
</dbReference>
<dbReference type="PRINTS" id="PR00039">
    <property type="entry name" value="HTHLYSR"/>
</dbReference>
<dbReference type="Gene3D" id="3.40.190.10">
    <property type="entry name" value="Periplasmic binding protein-like II"/>
    <property type="match status" value="2"/>
</dbReference>
<dbReference type="RefSeq" id="WP_243554261.1">
    <property type="nucleotide sequence ID" value="NZ_CP094528.1"/>
</dbReference>
<dbReference type="SUPFAM" id="SSF53850">
    <property type="entry name" value="Periplasmic binding protein-like II"/>
    <property type="match status" value="1"/>
</dbReference>
<dbReference type="InterPro" id="IPR005119">
    <property type="entry name" value="LysR_subst-bd"/>
</dbReference>
<evidence type="ECO:0000256" key="3">
    <source>
        <dbReference type="ARBA" id="ARBA00023125"/>
    </source>
</evidence>
<keyword evidence="7" id="KW-1185">Reference proteome</keyword>
<accession>A0ABY4C3E9</accession>
<evidence type="ECO:0000313" key="6">
    <source>
        <dbReference type="EMBL" id="UOE43300.1"/>
    </source>
</evidence>
<evidence type="ECO:0000313" key="7">
    <source>
        <dbReference type="Proteomes" id="UP000832097"/>
    </source>
</evidence>
<evidence type="ECO:0000259" key="5">
    <source>
        <dbReference type="PROSITE" id="PS50931"/>
    </source>
</evidence>
<dbReference type="Gene3D" id="1.10.10.10">
    <property type="entry name" value="Winged helix-like DNA-binding domain superfamily/Winged helix DNA-binding domain"/>
    <property type="match status" value="1"/>
</dbReference>
<dbReference type="EMBL" id="CP094528">
    <property type="protein sequence ID" value="UOE43300.1"/>
    <property type="molecule type" value="Genomic_DNA"/>
</dbReference>
<dbReference type="PANTHER" id="PTHR30346:SF28">
    <property type="entry name" value="HTH-TYPE TRANSCRIPTIONAL REGULATOR CYNR"/>
    <property type="match status" value="1"/>
</dbReference>
<dbReference type="InterPro" id="IPR036388">
    <property type="entry name" value="WH-like_DNA-bd_sf"/>
</dbReference>
<dbReference type="Pfam" id="PF03466">
    <property type="entry name" value="LysR_substrate"/>
    <property type="match status" value="1"/>
</dbReference>
<dbReference type="InterPro" id="IPR036390">
    <property type="entry name" value="WH_DNA-bd_sf"/>
</dbReference>
<keyword evidence="3" id="KW-0238">DNA-binding</keyword>
<keyword evidence="2" id="KW-0805">Transcription regulation</keyword>
<evidence type="ECO:0000256" key="2">
    <source>
        <dbReference type="ARBA" id="ARBA00023015"/>
    </source>
</evidence>
<dbReference type="SUPFAM" id="SSF46785">
    <property type="entry name" value="Winged helix' DNA-binding domain"/>
    <property type="match status" value="1"/>
</dbReference>
<dbReference type="Proteomes" id="UP000832097">
    <property type="component" value="Chromosome"/>
</dbReference>